<dbReference type="eggNOG" id="COG2256">
    <property type="taxonomic scope" value="Bacteria"/>
</dbReference>
<organism evidence="1 2">
    <name type="scientific">Selenomonas ruminantium subsp. lactilytica (strain NBRC 103574 / TAM6421)</name>
    <dbReference type="NCBI Taxonomy" id="927704"/>
    <lineage>
        <taxon>Bacteria</taxon>
        <taxon>Bacillati</taxon>
        <taxon>Bacillota</taxon>
        <taxon>Negativicutes</taxon>
        <taxon>Selenomonadales</taxon>
        <taxon>Selenomonadaceae</taxon>
        <taxon>Selenomonas</taxon>
    </lineage>
</organism>
<dbReference type="SUPFAM" id="SSF48019">
    <property type="entry name" value="post-AAA+ oligomerization domain-like"/>
    <property type="match status" value="1"/>
</dbReference>
<reference evidence="1 2" key="1">
    <citation type="submission" date="2011-10" db="EMBL/GenBank/DDBJ databases">
        <title>Whole genome sequence of Selenomonas ruminantium subsp. lactilytica TAM6421.</title>
        <authorList>
            <person name="Oguchi A."/>
            <person name="Ankai A."/>
            <person name="Kaneko J."/>
            <person name="Yamada-Narita S."/>
            <person name="Fukui S."/>
            <person name="Takahashi M."/>
            <person name="Onodera T."/>
            <person name="Kojima S."/>
            <person name="Fushimi T."/>
            <person name="Abe N."/>
            <person name="Kamio Y."/>
            <person name="Yamazaki S."/>
            <person name="Fujita N."/>
        </authorList>
    </citation>
    <scope>NUCLEOTIDE SEQUENCE [LARGE SCALE GENOMIC DNA]</scope>
    <source>
        <strain evidence="2">NBRC 103574 / TAM6421</strain>
    </source>
</reference>
<evidence type="ECO:0000313" key="1">
    <source>
        <dbReference type="EMBL" id="BAL83534.1"/>
    </source>
</evidence>
<accession>I0GRZ7</accession>
<dbReference type="AlphaFoldDB" id="I0GRZ7"/>
<dbReference type="HOGENOM" id="CLU_103343_0_0_9"/>
<proteinExistence type="predicted"/>
<dbReference type="GO" id="GO:0003677">
    <property type="term" value="F:DNA binding"/>
    <property type="evidence" value="ECO:0007669"/>
    <property type="project" value="InterPro"/>
</dbReference>
<dbReference type="KEGG" id="sri:SELR_18260"/>
<dbReference type="GO" id="GO:0006260">
    <property type="term" value="P:DNA replication"/>
    <property type="evidence" value="ECO:0007669"/>
    <property type="project" value="InterPro"/>
</dbReference>
<dbReference type="EMBL" id="AP012292">
    <property type="protein sequence ID" value="BAL83534.1"/>
    <property type="molecule type" value="Genomic_DNA"/>
</dbReference>
<gene>
    <name evidence="1" type="ordered locus">SELR_18260</name>
</gene>
<sequence>MGFSPKTKSGYSLYTMSSMLQKAIRRCDVNNAAFAAKELRGSYNNYLWKRLLVISAEDCYGVVTKEIVGLKMAHDIVNKGRKGYDTDSIFVAKAVLLLCMARKNRDACYVACNFLREDRLMNPEDFPEDYLIDIDHAELSADGIPDWVFDVHTLKGKANGKTDLDMIRDEEEALKPKQNSLFDNASWELDFTIQKAKGTIKSEAEWNRIIKFMAGKESDPTHNGTVWADEINKK</sequence>
<name>I0GRZ7_SELRL</name>
<evidence type="ECO:0000313" key="2">
    <source>
        <dbReference type="Proteomes" id="UP000007887"/>
    </source>
</evidence>
<dbReference type="Proteomes" id="UP000007887">
    <property type="component" value="Chromosome"/>
</dbReference>
<dbReference type="InterPro" id="IPR008921">
    <property type="entry name" value="DNA_pol3_clamp-load_cplx_C"/>
</dbReference>
<dbReference type="PATRIC" id="fig|927704.6.peg.1897"/>
<protein>
    <submittedName>
        <fullName evidence="1">Uncharacterized protein</fullName>
    </submittedName>
</protein>
<dbReference type="RefSeq" id="WP_014424965.1">
    <property type="nucleotide sequence ID" value="NC_017068.1"/>
</dbReference>
<dbReference type="Gene3D" id="1.20.272.10">
    <property type="match status" value="1"/>
</dbReference>